<dbReference type="EC" id="2.1.1.-" evidence="8"/>
<dbReference type="HOGENOM" id="CLU_027633_1_0_0"/>
<evidence type="ECO:0000256" key="2">
    <source>
        <dbReference type="ARBA" id="ARBA00022603"/>
    </source>
</evidence>
<feature type="domain" description="DNA methylase N-4/N-6" evidence="9">
    <location>
        <begin position="48"/>
        <end position="118"/>
    </location>
</feature>
<dbReference type="GO" id="GO:0030488">
    <property type="term" value="P:tRNA methylation"/>
    <property type="evidence" value="ECO:0007669"/>
    <property type="project" value="TreeGrafter"/>
</dbReference>
<dbReference type="Gene3D" id="3.40.50.150">
    <property type="entry name" value="Vaccinia Virus protein VP39"/>
    <property type="match status" value="2"/>
</dbReference>
<organism evidence="10 11">
    <name type="scientific">Anaerolinea thermophila (strain DSM 14523 / JCM 11388 / NBRC 100420 / UNI-1)</name>
    <dbReference type="NCBI Taxonomy" id="926569"/>
    <lineage>
        <taxon>Bacteria</taxon>
        <taxon>Bacillati</taxon>
        <taxon>Chloroflexota</taxon>
        <taxon>Anaerolineae</taxon>
        <taxon>Anaerolineales</taxon>
        <taxon>Anaerolineaceae</taxon>
        <taxon>Anaerolinea</taxon>
    </lineage>
</organism>
<evidence type="ECO:0000256" key="5">
    <source>
        <dbReference type="ARBA" id="ARBA00022747"/>
    </source>
</evidence>
<reference evidence="10 11" key="1">
    <citation type="submission" date="2010-12" db="EMBL/GenBank/DDBJ databases">
        <title>Whole genome sequence of Anaerolinea thermophila UNI-1.</title>
        <authorList>
            <person name="Narita-Yamada S."/>
            <person name="Kishi E."/>
            <person name="Watanabe Y."/>
            <person name="Takasaki K."/>
            <person name="Ankai A."/>
            <person name="Oguchi A."/>
            <person name="Fukui S."/>
            <person name="Takahashi M."/>
            <person name="Yashiro I."/>
            <person name="Hosoyama A."/>
            <person name="Sekiguchi Y."/>
            <person name="Hanada S."/>
            <person name="Fujita N."/>
        </authorList>
    </citation>
    <scope>NUCLEOTIDE SEQUENCE [LARGE SCALE GENOMIC DNA]</scope>
    <source>
        <strain evidence="11">DSM 14523 / JCM 11388 / NBRC 100420 / UNI-1</strain>
    </source>
</reference>
<dbReference type="GO" id="GO:0009307">
    <property type="term" value="P:DNA restriction-modification system"/>
    <property type="evidence" value="ECO:0007669"/>
    <property type="project" value="UniProtKB-KW"/>
</dbReference>
<name>E8N1W6_ANATU</name>
<dbReference type="InterPro" id="IPR002941">
    <property type="entry name" value="DNA_methylase_N4/N6"/>
</dbReference>
<comment type="catalytic activity">
    <reaction evidence="7">
        <text>a 2'-deoxycytidine in DNA + S-adenosyl-L-methionine = an N(4)-methyl-2'-deoxycytidine in DNA + S-adenosyl-L-homocysteine + H(+)</text>
        <dbReference type="Rhea" id="RHEA:16857"/>
        <dbReference type="Rhea" id="RHEA-COMP:11369"/>
        <dbReference type="Rhea" id="RHEA-COMP:13674"/>
        <dbReference type="ChEBI" id="CHEBI:15378"/>
        <dbReference type="ChEBI" id="CHEBI:57856"/>
        <dbReference type="ChEBI" id="CHEBI:59789"/>
        <dbReference type="ChEBI" id="CHEBI:85452"/>
        <dbReference type="ChEBI" id="CHEBI:137933"/>
        <dbReference type="EC" id="2.1.1.113"/>
    </reaction>
</comment>
<gene>
    <name evidence="10" type="ordered locus">ANT_28870</name>
</gene>
<proteinExistence type="inferred from homology"/>
<dbReference type="STRING" id="926569.ANT_28870"/>
<evidence type="ECO:0000256" key="4">
    <source>
        <dbReference type="ARBA" id="ARBA00022691"/>
    </source>
</evidence>
<dbReference type="OrthoDB" id="9800801at2"/>
<dbReference type="Pfam" id="PF01555">
    <property type="entry name" value="N6_N4_Mtase"/>
    <property type="match status" value="1"/>
</dbReference>
<sequence>MMSPKKTSQIKEQLALPFAPPQPMVWESEQAYIDRLKTLLEGDLDFHEQNSGYATHLIHSFPAKFPPQLPRLFIENLTQPGEIVLDPMAGSGTALLEACIAGRQAIGLDIDPLALRISYAKVHPLNTEQVLQSLHKILRNVEEQLKIREETDFQSEFAHTFDEETRQFISYWFSPAVSKPLFYLKKEIERVQEPVLRLFFEVAFSSLIITKSGGVSFALDLAHTRPHRAKIVYDEQGNEILREIPDTLSPARLKILTKTLRPVLPEFEKRVRINLRSELGKSEVNPLPIVLAGDAQNLPIARNTIDLIVTSPPYASNAIDYMRAHKFSLIWFGYPLGILSQNRRQYIGSDWVESIEESRFPPIVQEILMTLVQKDKKKMLAVQRYYREMKTVLTEMYRVLRPGRAAILVVGTSVIRGIDIRIGDCLAEIGTQIGFQVPAIGIRNLDRDRRMLPASKTNGNDSLIQQRMHQEYVIGFYKPSKEG</sequence>
<evidence type="ECO:0000256" key="3">
    <source>
        <dbReference type="ARBA" id="ARBA00022679"/>
    </source>
</evidence>
<dbReference type="PANTHER" id="PTHR14911:SF13">
    <property type="entry name" value="TRNA (GUANINE(6)-N2)-METHYLTRANSFERASE THUMP3"/>
    <property type="match status" value="1"/>
</dbReference>
<evidence type="ECO:0000256" key="8">
    <source>
        <dbReference type="RuleBase" id="RU362026"/>
    </source>
</evidence>
<evidence type="ECO:0000256" key="1">
    <source>
        <dbReference type="ARBA" id="ARBA00010203"/>
    </source>
</evidence>
<evidence type="ECO:0000256" key="7">
    <source>
        <dbReference type="ARBA" id="ARBA00049120"/>
    </source>
</evidence>
<dbReference type="SUPFAM" id="SSF53335">
    <property type="entry name" value="S-adenosyl-L-methionine-dependent methyltransferases"/>
    <property type="match status" value="2"/>
</dbReference>
<dbReference type="InterPro" id="IPR029063">
    <property type="entry name" value="SAM-dependent_MTases_sf"/>
</dbReference>
<dbReference type="eggNOG" id="COG0863">
    <property type="taxonomic scope" value="Bacteria"/>
</dbReference>
<accession>E8N1W6</accession>
<dbReference type="PRINTS" id="PR00508">
    <property type="entry name" value="S21N4MTFRASE"/>
</dbReference>
<dbReference type="AlphaFoldDB" id="E8N1W6"/>
<dbReference type="GO" id="GO:0008170">
    <property type="term" value="F:N-methyltransferase activity"/>
    <property type="evidence" value="ECO:0007669"/>
    <property type="project" value="InterPro"/>
</dbReference>
<dbReference type="InterPro" id="IPR001091">
    <property type="entry name" value="RM_Methyltransferase"/>
</dbReference>
<dbReference type="GO" id="GO:0015667">
    <property type="term" value="F:site-specific DNA-methyltransferase (cytosine-N4-specific) activity"/>
    <property type="evidence" value="ECO:0007669"/>
    <property type="project" value="UniProtKB-EC"/>
</dbReference>
<keyword evidence="4" id="KW-0949">S-adenosyl-L-methionine</keyword>
<comment type="similarity">
    <text evidence="1">Belongs to the N(4)/N(6)-methyltransferase family. N(4) subfamily.</text>
</comment>
<protein>
    <recommendedName>
        <fullName evidence="8">Methyltransferase</fullName>
        <ecNumber evidence="8">2.1.1.-</ecNumber>
    </recommendedName>
</protein>
<dbReference type="KEGG" id="atm:ANT_28870"/>
<dbReference type="GO" id="GO:0016423">
    <property type="term" value="F:tRNA (guanine) methyltransferase activity"/>
    <property type="evidence" value="ECO:0007669"/>
    <property type="project" value="TreeGrafter"/>
</dbReference>
<keyword evidence="2" id="KW-0489">Methyltransferase</keyword>
<keyword evidence="11" id="KW-1185">Reference proteome</keyword>
<dbReference type="GO" id="GO:0003677">
    <property type="term" value="F:DNA binding"/>
    <property type="evidence" value="ECO:0007669"/>
    <property type="project" value="UniProtKB-KW"/>
</dbReference>
<dbReference type="EMBL" id="AP012029">
    <property type="protein sequence ID" value="BAJ64913.1"/>
    <property type="molecule type" value="Genomic_DNA"/>
</dbReference>
<dbReference type="InParanoid" id="E8N1W6"/>
<dbReference type="PANTHER" id="PTHR14911">
    <property type="entry name" value="THUMP DOMAIN-CONTAINING"/>
    <property type="match status" value="1"/>
</dbReference>
<dbReference type="REBASE" id="32158">
    <property type="entry name" value="M.AthUNI1ORF28870P"/>
</dbReference>
<dbReference type="PROSITE" id="PS00093">
    <property type="entry name" value="N4_MTASE"/>
    <property type="match status" value="1"/>
</dbReference>
<evidence type="ECO:0000256" key="6">
    <source>
        <dbReference type="ARBA" id="ARBA00023125"/>
    </source>
</evidence>
<dbReference type="InterPro" id="IPR017985">
    <property type="entry name" value="MeTrfase_CN4_CS"/>
</dbReference>
<evidence type="ECO:0000313" key="11">
    <source>
        <dbReference type="Proteomes" id="UP000008922"/>
    </source>
</evidence>
<evidence type="ECO:0000259" key="9">
    <source>
        <dbReference type="Pfam" id="PF01555"/>
    </source>
</evidence>
<evidence type="ECO:0000313" key="10">
    <source>
        <dbReference type="EMBL" id="BAJ64913.1"/>
    </source>
</evidence>
<keyword evidence="3" id="KW-0808">Transferase</keyword>
<keyword evidence="5" id="KW-0680">Restriction system</keyword>
<keyword evidence="6" id="KW-0238">DNA-binding</keyword>
<dbReference type="Proteomes" id="UP000008922">
    <property type="component" value="Chromosome"/>
</dbReference>